<dbReference type="SUPFAM" id="SSF52743">
    <property type="entry name" value="Subtilisin-like"/>
    <property type="match status" value="1"/>
</dbReference>
<feature type="region of interest" description="Disordered" evidence="6">
    <location>
        <begin position="544"/>
        <end position="563"/>
    </location>
</feature>
<feature type="domain" description="Peptidase S8/S53" evidence="7">
    <location>
        <begin position="600"/>
        <end position="824"/>
    </location>
</feature>
<dbReference type="Pfam" id="PF24476">
    <property type="entry name" value="DUF7580"/>
    <property type="match status" value="1"/>
</dbReference>
<dbReference type="AlphaFoldDB" id="A0A384JJJ4"/>
<dbReference type="PANTHER" id="PTHR43806:SF11">
    <property type="entry name" value="CEREVISIN-RELATED"/>
    <property type="match status" value="1"/>
</dbReference>
<dbReference type="EMBL" id="CP009810">
    <property type="protein sequence ID" value="ATZ50642.1"/>
    <property type="molecule type" value="Genomic_DNA"/>
</dbReference>
<feature type="compositionally biased region" description="Low complexity" evidence="6">
    <location>
        <begin position="253"/>
        <end position="264"/>
    </location>
</feature>
<evidence type="ECO:0000256" key="5">
    <source>
        <dbReference type="PROSITE-ProRule" id="PRU01240"/>
    </source>
</evidence>
<evidence type="ECO:0000256" key="3">
    <source>
        <dbReference type="ARBA" id="ARBA00022801"/>
    </source>
</evidence>
<feature type="region of interest" description="Disordered" evidence="6">
    <location>
        <begin position="239"/>
        <end position="264"/>
    </location>
</feature>
<evidence type="ECO:0000256" key="1">
    <source>
        <dbReference type="ARBA" id="ARBA00011073"/>
    </source>
</evidence>
<dbReference type="PANTHER" id="PTHR43806">
    <property type="entry name" value="PEPTIDASE S8"/>
    <property type="match status" value="1"/>
</dbReference>
<dbReference type="InterPro" id="IPR000209">
    <property type="entry name" value="Peptidase_S8/S53_dom"/>
</dbReference>
<keyword evidence="2 5" id="KW-0645">Protease</keyword>
<dbReference type="Gene3D" id="3.40.50.200">
    <property type="entry name" value="Peptidase S8/S53 domain"/>
    <property type="match status" value="1"/>
</dbReference>
<feature type="active site" description="Charge relay system" evidence="5">
    <location>
        <position position="606"/>
    </location>
</feature>
<reference evidence="9 10" key="2">
    <citation type="journal article" date="2012" name="Eukaryot. Cell">
        <title>Genome update of Botrytis cinerea strains B05.10 and T4.</title>
        <authorList>
            <person name="Staats M."/>
            <person name="van Kan J.A."/>
        </authorList>
    </citation>
    <scope>NUCLEOTIDE SEQUENCE [LARGE SCALE GENOMIC DNA]</scope>
    <source>
        <strain evidence="9 10">B05.10</strain>
    </source>
</reference>
<dbReference type="OrthoDB" id="206201at2759"/>
<evidence type="ECO:0000256" key="6">
    <source>
        <dbReference type="SAM" id="MobiDB-lite"/>
    </source>
</evidence>
<evidence type="ECO:0000259" key="7">
    <source>
        <dbReference type="Pfam" id="PF00082"/>
    </source>
</evidence>
<dbReference type="Proteomes" id="UP000001798">
    <property type="component" value="Chromosome 6"/>
</dbReference>
<dbReference type="SMR" id="A0A384JJJ4"/>
<dbReference type="InterPro" id="IPR036852">
    <property type="entry name" value="Peptidase_S8/S53_dom_sf"/>
</dbReference>
<dbReference type="VEuPathDB" id="FungiDB:Bcin06g01370"/>
<evidence type="ECO:0000259" key="8">
    <source>
        <dbReference type="Pfam" id="PF24476"/>
    </source>
</evidence>
<dbReference type="GO" id="GO:0004252">
    <property type="term" value="F:serine-type endopeptidase activity"/>
    <property type="evidence" value="ECO:0007669"/>
    <property type="project" value="UniProtKB-UniRule"/>
</dbReference>
<dbReference type="RefSeq" id="XP_024549124.1">
    <property type="nucleotide sequence ID" value="XM_024693338.1"/>
</dbReference>
<dbReference type="InterPro" id="IPR056002">
    <property type="entry name" value="DUF7580"/>
</dbReference>
<keyword evidence="4 5" id="KW-0720">Serine protease</keyword>
<proteinExistence type="inferred from homology"/>
<evidence type="ECO:0000313" key="10">
    <source>
        <dbReference type="Proteomes" id="UP000001798"/>
    </source>
</evidence>
<evidence type="ECO:0000256" key="2">
    <source>
        <dbReference type="ARBA" id="ARBA00022670"/>
    </source>
</evidence>
<dbReference type="KEGG" id="bfu:BCIN_06g01370"/>
<dbReference type="PRINTS" id="PR00723">
    <property type="entry name" value="SUBTILISIN"/>
</dbReference>
<accession>A0A384JJJ4</accession>
<sequence length="883" mass="99384">MEFEDPLDLAQVAIMRVADIASLLGVRQKRPLCGRLGAELLLVVDYLNTVSLDQEELLRVRIWKLLRDVERICCWPQKISAFGNPLLEAISHTLPGSSRYNRSQEAIQQGLANITSGTGVAAENAILHIQRFMKSKNTKHEADQDITTKRKIPADYPSDINILAYNVLQEHMCCTCNEGSVQKLPRRHLAQLLLLPSLHKISDHGQVQFDILFSSRPFWNESSLGRWQDVQLLVPQAKKRPKKRARFSDHHSSSPSLQSSQKPKQVAEGKFCDLLSLDANSRICLTIQDDKLHKSGFEPVKQIVEHLPGISLADILKNYHLTARMKLTLAYILAQSVWQYYDSDWMKTTWTSKTIYFMKEGKGNTSSKQGNLYAWKPYISVRFGDANLESSEYSNIDGEIHHYPRVRALGIMLVEIGVGSPLHSSDQERQGQPPAAKINEDLLLATQYSKDEWRWKDCDYPKYLSAVKHCLDLGIFASAPCMSELGEKGDAEGLRQRRNILYDKVIFPLEEVLQGTGWMEQLTTIGPLETPIKNFSTQLIAENPSTTDTLLPPPNQKAPKKIRTKSEKAAIKWLSRMQHLNEELVSRNPPMEPNNSPAPVRIAVLDTGYDDRAIFTFQQDNQHRLKGWKDWVDQSDQPKDFHGHGTHLVSLVMKIAPKAHMYIARVAKSPSDLLTSSENVAKAISWSSIEWEADIILMSFGYKEEQQCISGAIRKALQEREDSILLFAAASNSGANEKEMFPARHDSVISIRGTNSDGDFQDFNPPRNQNEESTVGTLGVDVPSAWLSDHDDEVYKSGTSIAAAVAAGIAGTLLSYVDGKSKESTFQDVNKKLRTRHGMQAVFRALAKPTQKERCLYLAPWRLMGQSDEVRWAILVAALSDIY</sequence>
<dbReference type="InterPro" id="IPR050131">
    <property type="entry name" value="Peptidase_S8_subtilisin-like"/>
</dbReference>
<dbReference type="GeneID" id="5440921"/>
<evidence type="ECO:0000256" key="4">
    <source>
        <dbReference type="ARBA" id="ARBA00022825"/>
    </source>
</evidence>
<reference evidence="9 10" key="3">
    <citation type="journal article" date="2017" name="Mol. Plant Pathol.">
        <title>A gapless genome sequence of the fungus Botrytis cinerea.</title>
        <authorList>
            <person name="Van Kan J.A."/>
            <person name="Stassen J.H."/>
            <person name="Mosbach A."/>
            <person name="Van Der Lee T.A."/>
            <person name="Faino L."/>
            <person name="Farmer A.D."/>
            <person name="Papasotiriou D.G."/>
            <person name="Zhou S."/>
            <person name="Seidl M.F."/>
            <person name="Cottam E."/>
            <person name="Edel D."/>
            <person name="Hahn M."/>
            <person name="Schwartz D.C."/>
            <person name="Dietrich R.A."/>
            <person name="Widdison S."/>
            <person name="Scalliet G."/>
        </authorList>
    </citation>
    <scope>NUCLEOTIDE SEQUENCE [LARGE SCALE GENOMIC DNA]</scope>
    <source>
        <strain evidence="9 10">B05.10</strain>
    </source>
</reference>
<gene>
    <name evidence="9" type="ORF">BCIN_06g01370</name>
</gene>
<keyword evidence="3 5" id="KW-0378">Hydrolase</keyword>
<reference evidence="9 10" key="1">
    <citation type="journal article" date="2011" name="PLoS Genet.">
        <title>Genomic analysis of the necrotrophic fungal pathogens Sclerotinia sclerotiorum and Botrytis cinerea.</title>
        <authorList>
            <person name="Amselem J."/>
            <person name="Cuomo C.A."/>
            <person name="van Kan J.A."/>
            <person name="Viaud M."/>
            <person name="Benito E.P."/>
            <person name="Couloux A."/>
            <person name="Coutinho P.M."/>
            <person name="de Vries R.P."/>
            <person name="Dyer P.S."/>
            <person name="Fillinger S."/>
            <person name="Fournier E."/>
            <person name="Gout L."/>
            <person name="Hahn M."/>
            <person name="Kohn L."/>
            <person name="Lapalu N."/>
            <person name="Plummer K.M."/>
            <person name="Pradier J.M."/>
            <person name="Quevillon E."/>
            <person name="Sharon A."/>
            <person name="Simon A."/>
            <person name="ten Have A."/>
            <person name="Tudzynski B."/>
            <person name="Tudzynski P."/>
            <person name="Wincker P."/>
            <person name="Andrew M."/>
            <person name="Anthouard V."/>
            <person name="Beever R.E."/>
            <person name="Beffa R."/>
            <person name="Benoit I."/>
            <person name="Bouzid O."/>
            <person name="Brault B."/>
            <person name="Chen Z."/>
            <person name="Choquer M."/>
            <person name="Collemare J."/>
            <person name="Cotton P."/>
            <person name="Danchin E.G."/>
            <person name="Da Silva C."/>
            <person name="Gautier A."/>
            <person name="Giraud C."/>
            <person name="Giraud T."/>
            <person name="Gonzalez C."/>
            <person name="Grossetete S."/>
            <person name="Guldener U."/>
            <person name="Henrissat B."/>
            <person name="Howlett B.J."/>
            <person name="Kodira C."/>
            <person name="Kretschmer M."/>
            <person name="Lappartient A."/>
            <person name="Leroch M."/>
            <person name="Levis C."/>
            <person name="Mauceli E."/>
            <person name="Neuveglise C."/>
            <person name="Oeser B."/>
            <person name="Pearson M."/>
            <person name="Poulain J."/>
            <person name="Poussereau N."/>
            <person name="Quesneville H."/>
            <person name="Rascle C."/>
            <person name="Schumacher J."/>
            <person name="Segurens B."/>
            <person name="Sexton A."/>
            <person name="Silva E."/>
            <person name="Sirven C."/>
            <person name="Soanes D.M."/>
            <person name="Talbot N.J."/>
            <person name="Templeton M."/>
            <person name="Yandava C."/>
            <person name="Yarden O."/>
            <person name="Zeng Q."/>
            <person name="Rollins J.A."/>
            <person name="Lebrun M.H."/>
            <person name="Dickman M."/>
        </authorList>
    </citation>
    <scope>NUCLEOTIDE SEQUENCE [LARGE SCALE GENOMIC DNA]</scope>
    <source>
        <strain evidence="9 10">B05.10</strain>
    </source>
</reference>
<feature type="domain" description="DUF7580" evidence="8">
    <location>
        <begin position="165"/>
        <end position="514"/>
    </location>
</feature>
<organism evidence="9 10">
    <name type="scientific">Botryotinia fuckeliana (strain B05.10)</name>
    <name type="common">Noble rot fungus</name>
    <name type="synonym">Botrytis cinerea</name>
    <dbReference type="NCBI Taxonomy" id="332648"/>
    <lineage>
        <taxon>Eukaryota</taxon>
        <taxon>Fungi</taxon>
        <taxon>Dikarya</taxon>
        <taxon>Ascomycota</taxon>
        <taxon>Pezizomycotina</taxon>
        <taxon>Leotiomycetes</taxon>
        <taxon>Helotiales</taxon>
        <taxon>Sclerotiniaceae</taxon>
        <taxon>Botrytis</taxon>
    </lineage>
</organism>
<protein>
    <submittedName>
        <fullName evidence="9">Uncharacterized protein</fullName>
    </submittedName>
</protein>
<name>A0A384JJJ4_BOTFB</name>
<comment type="similarity">
    <text evidence="1 5">Belongs to the peptidase S8 family.</text>
</comment>
<dbReference type="Pfam" id="PF00082">
    <property type="entry name" value="Peptidase_S8"/>
    <property type="match status" value="1"/>
</dbReference>
<dbReference type="PROSITE" id="PS51892">
    <property type="entry name" value="SUBTILASE"/>
    <property type="match status" value="1"/>
</dbReference>
<feature type="active site" description="Charge relay system" evidence="5">
    <location>
        <position position="800"/>
    </location>
</feature>
<evidence type="ECO:0000313" key="9">
    <source>
        <dbReference type="EMBL" id="ATZ50642.1"/>
    </source>
</evidence>
<feature type="active site" description="Charge relay system" evidence="5">
    <location>
        <position position="644"/>
    </location>
</feature>
<dbReference type="GO" id="GO:0006508">
    <property type="term" value="P:proteolysis"/>
    <property type="evidence" value="ECO:0007669"/>
    <property type="project" value="UniProtKB-KW"/>
</dbReference>
<keyword evidence="10" id="KW-1185">Reference proteome</keyword>
<dbReference type="InterPro" id="IPR015500">
    <property type="entry name" value="Peptidase_S8_subtilisin-rel"/>
</dbReference>